<dbReference type="Pfam" id="PF08937">
    <property type="entry name" value="ThsB_TIR"/>
    <property type="match status" value="1"/>
</dbReference>
<name>A0A4Z1DN39_STRGP</name>
<dbReference type="InterPro" id="IPR036490">
    <property type="entry name" value="ThsB_TIR-like_sf"/>
</dbReference>
<dbReference type="InterPro" id="IPR015032">
    <property type="entry name" value="ThsB__TIR-like_domain"/>
</dbReference>
<dbReference type="SUPFAM" id="SSF52206">
    <property type="entry name" value="Hypothetical protein MTH538"/>
    <property type="match status" value="1"/>
</dbReference>
<dbReference type="EMBL" id="SRRU01000002">
    <property type="protein sequence ID" value="TGN85619.1"/>
    <property type="molecule type" value="Genomic_DNA"/>
</dbReference>
<feature type="domain" description="Thoeris protein ThsB TIR-like" evidence="1">
    <location>
        <begin position="6"/>
        <end position="99"/>
    </location>
</feature>
<evidence type="ECO:0000259" key="1">
    <source>
        <dbReference type="Pfam" id="PF08937"/>
    </source>
</evidence>
<organism evidence="2 3">
    <name type="scientific">Streptomyces griseoluteus</name>
    <dbReference type="NCBI Taxonomy" id="29306"/>
    <lineage>
        <taxon>Bacteria</taxon>
        <taxon>Bacillati</taxon>
        <taxon>Actinomycetota</taxon>
        <taxon>Actinomycetes</taxon>
        <taxon>Kitasatosporales</taxon>
        <taxon>Streptomycetaceae</taxon>
        <taxon>Streptomyces</taxon>
    </lineage>
</organism>
<dbReference type="Proteomes" id="UP000298513">
    <property type="component" value="Unassembled WGS sequence"/>
</dbReference>
<accession>A0A4Z1DN39</accession>
<protein>
    <recommendedName>
        <fullName evidence="1">Thoeris protein ThsB TIR-like domain-containing protein</fullName>
    </recommendedName>
</protein>
<evidence type="ECO:0000313" key="2">
    <source>
        <dbReference type="EMBL" id="TGN85619.1"/>
    </source>
</evidence>
<keyword evidence="3" id="KW-1185">Reference proteome</keyword>
<gene>
    <name evidence="2" type="ORF">E5082_05805</name>
</gene>
<comment type="caution">
    <text evidence="2">The sequence shown here is derived from an EMBL/GenBank/DDBJ whole genome shotgun (WGS) entry which is preliminary data.</text>
</comment>
<evidence type="ECO:0000313" key="3">
    <source>
        <dbReference type="Proteomes" id="UP000298513"/>
    </source>
</evidence>
<dbReference type="Gene3D" id="3.40.50.9200">
    <property type="entry name" value="Hypothetical protein MTH538"/>
    <property type="match status" value="1"/>
</dbReference>
<sequence length="163" mass="18694">MARNVFYSFHYVPDNWRAAQVRNMGVLEGNRPASDNDWEQVKRGGDSAIRNWIDSQLRGRSCTVVLIGSRTAGRKWIKYEIEKSWRDGKGVLGIYIHNLLDRGGRQSIKGRNPFSDYTIGGVNMSSIVKAYDPPFTSSQYVYGHIRNNFADWVEEAVEIRAKY</sequence>
<dbReference type="RefSeq" id="WP_135790204.1">
    <property type="nucleotide sequence ID" value="NZ_BNBQ01000001.1"/>
</dbReference>
<dbReference type="AlphaFoldDB" id="A0A4Z1DN39"/>
<reference evidence="2 3" key="1">
    <citation type="submission" date="2019-04" db="EMBL/GenBank/DDBJ databases">
        <title>Streptomyces sp. nov. Bv016 isolated from bark of Buahinia variegata.</title>
        <authorList>
            <person name="Kanchanasin P."/>
            <person name="Tanasupawat S."/>
            <person name="Yuki M."/>
            <person name="Kudo T."/>
        </authorList>
    </citation>
    <scope>NUCLEOTIDE SEQUENCE [LARGE SCALE GENOMIC DNA]</scope>
    <source>
        <strain evidence="2 3">JCM 4765</strain>
    </source>
</reference>
<dbReference type="GeneID" id="91529179"/>
<proteinExistence type="predicted"/>